<reference evidence="1" key="1">
    <citation type="submission" date="2024-06" db="EMBL/GenBank/DDBJ databases">
        <title>Streptomyces sp. strain HUAS MG91 genome sequences.</title>
        <authorList>
            <person name="Mo P."/>
        </authorList>
    </citation>
    <scope>NUCLEOTIDE SEQUENCE</scope>
    <source>
        <strain evidence="1">HUAS MG91</strain>
    </source>
</reference>
<dbReference type="KEGG" id="stac:ABII15_16780"/>
<sequence>MATQSDNPKHGNLPLETTAFIGRSRQTDEVLEALGTARLVTLTGPGGIGKTRIALRAAARTAPGFAQGAWLVELSPVLSPDLLEHTVAGVLGVADQTNRPLVDVLSDYLRDRELLLVLDTCEHLVKECAELTRTLLAAAPGLRVLATSRQALDIPDEYRVAVGPMHTGPEGEAAALLRTRAWPDGEPAPDSADQDELARLCALLDGVPLAIELAAGLLRATSADHLINRLDERMNVLSSNAGTEPPVADDGLDDCVPTVHRPVRHSGLRTTIGWSHEWCTPQERLLWARLSVFPGSFDAHAVDFVCSVDPLADCDLTEVVDGLVAKSVLLREGPPQDPRYRLLDTVREYGAEWLDRLGESDRLRLRHRDYYRHLAHRGDQEWIGPDQAQWQARTVTELPNLRAALDTCLLTEPDTALEMASDLVYFWFCCGHLREGRHYTEAALALAPDRPREAARALWSCGMVAVGQGDLEAASRLTTEARALAEKYADEPALAGALCVHASALTLQGAPDQALPLYAAAHEQAARTGPRIIELISLPVWGYAHMMLGDADGVRARVDRLKELTAPIGEMWAGAYADYVWGNQCIAQGSPAEAIAPLCSSLEAKCHLDDLYGVAVTLDSLALAATGDRRPELAARIFGLVDRAWNILGTPHLGSPEMTEHRRTCEAAVRAALSPAAYTTLYTEGADSPSIHTGVTTLLETLETP</sequence>
<dbReference type="InterPro" id="IPR011990">
    <property type="entry name" value="TPR-like_helical_dom_sf"/>
</dbReference>
<dbReference type="Gene3D" id="3.40.50.300">
    <property type="entry name" value="P-loop containing nucleotide triphosphate hydrolases"/>
    <property type="match status" value="1"/>
</dbReference>
<dbReference type="AlphaFoldDB" id="A0AAU8ITJ4"/>
<name>A0AAU8ITJ4_9ACTN</name>
<dbReference type="PRINTS" id="PR00364">
    <property type="entry name" value="DISEASERSIST"/>
</dbReference>
<dbReference type="Gene3D" id="1.25.40.10">
    <property type="entry name" value="Tetratricopeptide repeat domain"/>
    <property type="match status" value="2"/>
</dbReference>
<proteinExistence type="predicted"/>
<protein>
    <submittedName>
        <fullName evidence="1">NB-ARC domain-containing protein</fullName>
    </submittedName>
</protein>
<dbReference type="PANTHER" id="PTHR47691:SF3">
    <property type="entry name" value="HTH-TYPE TRANSCRIPTIONAL REGULATOR RV0890C-RELATED"/>
    <property type="match status" value="1"/>
</dbReference>
<dbReference type="RefSeq" id="WP_353943134.1">
    <property type="nucleotide sequence ID" value="NZ_CP159534.1"/>
</dbReference>
<evidence type="ECO:0000313" key="1">
    <source>
        <dbReference type="EMBL" id="XCJ71521.1"/>
    </source>
</evidence>
<dbReference type="EMBL" id="CP159534">
    <property type="protein sequence ID" value="XCJ71521.1"/>
    <property type="molecule type" value="Genomic_DNA"/>
</dbReference>
<gene>
    <name evidence="1" type="ORF">ABII15_16780</name>
</gene>
<dbReference type="InterPro" id="IPR027417">
    <property type="entry name" value="P-loop_NTPase"/>
</dbReference>
<dbReference type="SUPFAM" id="SSF48452">
    <property type="entry name" value="TPR-like"/>
    <property type="match status" value="1"/>
</dbReference>
<organism evidence="1">
    <name type="scientific">Streptomyces tabacisoli</name>
    <dbReference type="NCBI Taxonomy" id="3156398"/>
    <lineage>
        <taxon>Bacteria</taxon>
        <taxon>Bacillati</taxon>
        <taxon>Actinomycetota</taxon>
        <taxon>Actinomycetes</taxon>
        <taxon>Kitasatosporales</taxon>
        <taxon>Streptomycetaceae</taxon>
        <taxon>Streptomyces</taxon>
    </lineage>
</organism>
<dbReference type="PANTHER" id="PTHR47691">
    <property type="entry name" value="REGULATOR-RELATED"/>
    <property type="match status" value="1"/>
</dbReference>
<accession>A0AAU8ITJ4</accession>
<dbReference type="GO" id="GO:0043531">
    <property type="term" value="F:ADP binding"/>
    <property type="evidence" value="ECO:0007669"/>
    <property type="project" value="InterPro"/>
</dbReference>
<dbReference type="SUPFAM" id="SSF52540">
    <property type="entry name" value="P-loop containing nucleoside triphosphate hydrolases"/>
    <property type="match status" value="1"/>
</dbReference>